<evidence type="ECO:0000313" key="2">
    <source>
        <dbReference type="Proteomes" id="UP000438429"/>
    </source>
</evidence>
<dbReference type="Proteomes" id="UP000438429">
    <property type="component" value="Unassembled WGS sequence"/>
</dbReference>
<accession>A0A6A4S0L7</accession>
<evidence type="ECO:0000313" key="1">
    <source>
        <dbReference type="EMBL" id="KAF0026069.1"/>
    </source>
</evidence>
<dbReference type="EMBL" id="VEVO01000019">
    <property type="protein sequence ID" value="KAF0026069.1"/>
    <property type="molecule type" value="Genomic_DNA"/>
</dbReference>
<name>A0A6A4S0L7_SCOMX</name>
<reference evidence="1 2" key="1">
    <citation type="submission" date="2019-06" db="EMBL/GenBank/DDBJ databases">
        <title>Draft genomes of female and male turbot (Scophthalmus maximus).</title>
        <authorList>
            <person name="Xu H."/>
            <person name="Xu X.-W."/>
            <person name="Shao C."/>
            <person name="Chen S."/>
        </authorList>
    </citation>
    <scope>NUCLEOTIDE SEQUENCE [LARGE SCALE GENOMIC DNA]</scope>
    <source>
        <strain evidence="1">Ysfricsl-2016a</strain>
        <tissue evidence="1">Blood</tissue>
    </source>
</reference>
<proteinExistence type="predicted"/>
<dbReference type="AlphaFoldDB" id="A0A6A4S0L7"/>
<organism evidence="1 2">
    <name type="scientific">Scophthalmus maximus</name>
    <name type="common">Turbot</name>
    <name type="synonym">Psetta maxima</name>
    <dbReference type="NCBI Taxonomy" id="52904"/>
    <lineage>
        <taxon>Eukaryota</taxon>
        <taxon>Metazoa</taxon>
        <taxon>Chordata</taxon>
        <taxon>Craniata</taxon>
        <taxon>Vertebrata</taxon>
        <taxon>Euteleostomi</taxon>
        <taxon>Actinopterygii</taxon>
        <taxon>Neopterygii</taxon>
        <taxon>Teleostei</taxon>
        <taxon>Neoteleostei</taxon>
        <taxon>Acanthomorphata</taxon>
        <taxon>Carangaria</taxon>
        <taxon>Pleuronectiformes</taxon>
        <taxon>Pleuronectoidei</taxon>
        <taxon>Scophthalmidae</taxon>
        <taxon>Scophthalmus</taxon>
    </lineage>
</organism>
<gene>
    <name evidence="1" type="ORF">F2P81_020806</name>
</gene>
<sequence length="254" mass="28628">MPVKKNSDEGEQESRSCHSSFCGAVGNFPLTILPQNMCSLSESADNIWTASTCSEMKYPDKAAAVPAQAEGYFMQFNDLEFCMIVVLVPLNSYFWLFPHLTSQQDRYGCIVLTVSTAALRTGSCAELSFPELCEHNGNKNSRFPIMGPAIKRLVFQRMENFLVRYDDDSQRIRAIMRYGETEGLGYQEIEKCVLLAGLDHRFSHSYHQQLHTPDLHHLQLTNRSSTNPACPAFVTVVCEKSPQQLRAKLDTTKS</sequence>
<comment type="caution">
    <text evidence="1">The sequence shown here is derived from an EMBL/GenBank/DDBJ whole genome shotgun (WGS) entry which is preliminary data.</text>
</comment>
<protein>
    <submittedName>
        <fullName evidence="1">Uncharacterized protein</fullName>
    </submittedName>
</protein>